<evidence type="ECO:0000313" key="1">
    <source>
        <dbReference type="EMBL" id="KAH0775983.1"/>
    </source>
</evidence>
<protein>
    <submittedName>
        <fullName evidence="1">Uncharacterized protein</fullName>
    </submittedName>
</protein>
<proteinExistence type="predicted"/>
<reference evidence="1 2" key="1">
    <citation type="journal article" date="2021" name="bioRxiv">
        <title>Chromosome-scale and haplotype-resolved genome assembly of a tetraploid potato cultivar.</title>
        <authorList>
            <person name="Sun H."/>
            <person name="Jiao W.-B."/>
            <person name="Krause K."/>
            <person name="Campoy J.A."/>
            <person name="Goel M."/>
            <person name="Folz-Donahue K."/>
            <person name="Kukat C."/>
            <person name="Huettel B."/>
            <person name="Schneeberger K."/>
        </authorList>
    </citation>
    <scope>NUCLEOTIDE SEQUENCE [LARGE SCALE GENOMIC DNA]</scope>
    <source>
        <strain evidence="1">SolTubOtavaFocal</strain>
        <tissue evidence="1">Leaves</tissue>
    </source>
</reference>
<organism evidence="1 2">
    <name type="scientific">Solanum tuberosum</name>
    <name type="common">Potato</name>
    <dbReference type="NCBI Taxonomy" id="4113"/>
    <lineage>
        <taxon>Eukaryota</taxon>
        <taxon>Viridiplantae</taxon>
        <taxon>Streptophyta</taxon>
        <taxon>Embryophyta</taxon>
        <taxon>Tracheophyta</taxon>
        <taxon>Spermatophyta</taxon>
        <taxon>Magnoliopsida</taxon>
        <taxon>eudicotyledons</taxon>
        <taxon>Gunneridae</taxon>
        <taxon>Pentapetalae</taxon>
        <taxon>asterids</taxon>
        <taxon>lamiids</taxon>
        <taxon>Solanales</taxon>
        <taxon>Solanaceae</taxon>
        <taxon>Solanoideae</taxon>
        <taxon>Solaneae</taxon>
        <taxon>Solanum</taxon>
    </lineage>
</organism>
<dbReference type="Proteomes" id="UP000826656">
    <property type="component" value="Unassembled WGS sequence"/>
</dbReference>
<evidence type="ECO:0000313" key="2">
    <source>
        <dbReference type="Proteomes" id="UP000826656"/>
    </source>
</evidence>
<keyword evidence="2" id="KW-1185">Reference proteome</keyword>
<comment type="caution">
    <text evidence="1">The sequence shown here is derived from an EMBL/GenBank/DDBJ whole genome shotgun (WGS) entry which is preliminary data.</text>
</comment>
<sequence>MDLENETTGKVRSEEVHIRYDYIPSYCDECKMQGHTIQECRIHNKQKVHVVETAKLMEKNIVQQQPRMHQQVQQFQKGKAKILSSGKVVGDPGA</sequence>
<dbReference type="EMBL" id="JAIVGD010000003">
    <property type="protein sequence ID" value="KAH0775983.1"/>
    <property type="molecule type" value="Genomic_DNA"/>
</dbReference>
<name>A0ABQ7W5K3_SOLTU</name>
<accession>A0ABQ7W5K3</accession>
<gene>
    <name evidence="1" type="ORF">KY290_007394</name>
</gene>